<gene>
    <name evidence="8" type="ORF">PSFLO_00745</name>
</gene>
<feature type="region of interest" description="Disordered" evidence="5">
    <location>
        <begin position="289"/>
        <end position="331"/>
    </location>
</feature>
<evidence type="ECO:0000256" key="1">
    <source>
        <dbReference type="ARBA" id="ARBA00004127"/>
    </source>
</evidence>
<dbReference type="PANTHER" id="PTHR21324:SF2">
    <property type="entry name" value="EG:22E5.9 PROTEIN"/>
    <property type="match status" value="1"/>
</dbReference>
<dbReference type="GO" id="GO:0012505">
    <property type="term" value="C:endomembrane system"/>
    <property type="evidence" value="ECO:0007669"/>
    <property type="project" value="UniProtKB-SubCell"/>
</dbReference>
<dbReference type="GO" id="GO:0005886">
    <property type="term" value="C:plasma membrane"/>
    <property type="evidence" value="ECO:0007669"/>
    <property type="project" value="TreeGrafter"/>
</dbReference>
<feature type="transmembrane region" description="Helical" evidence="6">
    <location>
        <begin position="165"/>
        <end position="186"/>
    </location>
</feature>
<sequence length="331" mass="36776">MKIGIHGLYWVLPLLTFCFWITNIVGLLGLWVRDKFKRYEVEEASIVFISDVGATHQAFFIVFSSLTALFYVLTTLAERHLRHQRRIPGSVRKRQTIYDILSVVFSFIGAAGLVLLSAFNAFDWSTVHWSMTVVFVVFTALSVLFQVLQVFSLSKDYEGLRTLKLIAIVKAILLTIAVAGAIGFIATYATCKGNAYPGDQRCDRVVSAAAVCEWSIAFILAFFYLTYVVDLWPAHRRAQKGLSEDGTMVENRQLAREQGTDVGRPTAPYAIDGVVNNDTHYPSAAAREVRGQQPHGAHGGSPAMTANTMPNSERGSLYQPAMVEAPQQPRY</sequence>
<feature type="transmembrane region" description="Helical" evidence="6">
    <location>
        <begin position="97"/>
        <end position="119"/>
    </location>
</feature>
<organism evidence="8 9">
    <name type="scientific">Pseudozyma flocculosa</name>
    <dbReference type="NCBI Taxonomy" id="84751"/>
    <lineage>
        <taxon>Eukaryota</taxon>
        <taxon>Fungi</taxon>
        <taxon>Dikarya</taxon>
        <taxon>Basidiomycota</taxon>
        <taxon>Ustilaginomycotina</taxon>
        <taxon>Ustilaginomycetes</taxon>
        <taxon>Ustilaginales</taxon>
        <taxon>Ustilaginaceae</taxon>
        <taxon>Pseudozyma</taxon>
    </lineage>
</organism>
<keyword evidence="9" id="KW-1185">Reference proteome</keyword>
<protein>
    <recommendedName>
        <fullName evidence="7">CWH43-like N-terminal domain-containing protein</fullName>
    </recommendedName>
</protein>
<dbReference type="EMBL" id="OOIP01000001">
    <property type="protein sequence ID" value="SPO35274.1"/>
    <property type="molecule type" value="Genomic_DNA"/>
</dbReference>
<feature type="domain" description="CWH43-like N-terminal" evidence="7">
    <location>
        <begin position="9"/>
        <end position="233"/>
    </location>
</feature>
<dbReference type="Proteomes" id="UP000323386">
    <property type="component" value="Unassembled WGS sequence"/>
</dbReference>
<evidence type="ECO:0000256" key="3">
    <source>
        <dbReference type="ARBA" id="ARBA00022989"/>
    </source>
</evidence>
<feature type="transmembrane region" description="Helical" evidence="6">
    <location>
        <begin position="131"/>
        <end position="153"/>
    </location>
</feature>
<dbReference type="OrthoDB" id="10032492at2759"/>
<feature type="transmembrane region" description="Helical" evidence="6">
    <location>
        <begin position="58"/>
        <end position="77"/>
    </location>
</feature>
<feature type="transmembrane region" description="Helical" evidence="6">
    <location>
        <begin position="7"/>
        <end position="32"/>
    </location>
</feature>
<dbReference type="AlphaFoldDB" id="A0A5C3ESH7"/>
<evidence type="ECO:0000313" key="8">
    <source>
        <dbReference type="EMBL" id="SPO35274.1"/>
    </source>
</evidence>
<dbReference type="Pfam" id="PF10277">
    <property type="entry name" value="Frag1"/>
    <property type="match status" value="1"/>
</dbReference>
<accession>A0A5C3ESH7</accession>
<keyword evidence="4 6" id="KW-0472">Membrane</keyword>
<keyword evidence="3 6" id="KW-1133">Transmembrane helix</keyword>
<proteinExistence type="predicted"/>
<reference evidence="8 9" key="1">
    <citation type="submission" date="2018-03" db="EMBL/GenBank/DDBJ databases">
        <authorList>
            <person name="Guldener U."/>
        </authorList>
    </citation>
    <scope>NUCLEOTIDE SEQUENCE [LARGE SCALE GENOMIC DNA]</scope>
    <source>
        <strain evidence="8 9">DAOM196992</strain>
    </source>
</reference>
<evidence type="ECO:0000259" key="7">
    <source>
        <dbReference type="Pfam" id="PF10277"/>
    </source>
</evidence>
<keyword evidence="2 6" id="KW-0812">Transmembrane</keyword>
<comment type="subcellular location">
    <subcellularLocation>
        <location evidence="1">Endomembrane system</location>
        <topology evidence="1">Multi-pass membrane protein</topology>
    </subcellularLocation>
</comment>
<feature type="compositionally biased region" description="Polar residues" evidence="5">
    <location>
        <begin position="304"/>
        <end position="314"/>
    </location>
</feature>
<evidence type="ECO:0000256" key="4">
    <source>
        <dbReference type="ARBA" id="ARBA00023136"/>
    </source>
</evidence>
<dbReference type="PANTHER" id="PTHR21324">
    <property type="entry name" value="FASTING-INDUCIBLE INTEGRAL MEMBRANE PROTEIN TM6P1-RELATED"/>
    <property type="match status" value="1"/>
</dbReference>
<dbReference type="InterPro" id="IPR019402">
    <property type="entry name" value="CWH43_N"/>
</dbReference>
<feature type="transmembrane region" description="Helical" evidence="6">
    <location>
        <begin position="206"/>
        <end position="229"/>
    </location>
</feature>
<evidence type="ECO:0000256" key="2">
    <source>
        <dbReference type="ARBA" id="ARBA00022692"/>
    </source>
</evidence>
<evidence type="ECO:0000256" key="5">
    <source>
        <dbReference type="SAM" id="MobiDB-lite"/>
    </source>
</evidence>
<evidence type="ECO:0000313" key="9">
    <source>
        <dbReference type="Proteomes" id="UP000323386"/>
    </source>
</evidence>
<dbReference type="InterPro" id="IPR050911">
    <property type="entry name" value="DRAM/TMEM150_Autophagy_Mod"/>
</dbReference>
<evidence type="ECO:0000256" key="6">
    <source>
        <dbReference type="SAM" id="Phobius"/>
    </source>
</evidence>
<name>A0A5C3ESH7_9BASI</name>